<dbReference type="InParanoid" id="A0A7J7DVG8"/>
<dbReference type="GO" id="GO:0043161">
    <property type="term" value="P:proteasome-mediated ubiquitin-dependent protein catabolic process"/>
    <property type="evidence" value="ECO:0007669"/>
    <property type="project" value="TreeGrafter"/>
</dbReference>
<feature type="region of interest" description="Disordered" evidence="7">
    <location>
        <begin position="1"/>
        <end position="89"/>
    </location>
</feature>
<evidence type="ECO:0000256" key="5">
    <source>
        <dbReference type="ARBA" id="ARBA00022786"/>
    </source>
</evidence>
<proteinExistence type="inferred from homology"/>
<dbReference type="SMART" id="SM00119">
    <property type="entry name" value="HECTc"/>
    <property type="match status" value="1"/>
</dbReference>
<dbReference type="EMBL" id="JAAARO010000003">
    <property type="protein sequence ID" value="KAF5750355.1"/>
    <property type="molecule type" value="Genomic_DNA"/>
</dbReference>
<evidence type="ECO:0000256" key="6">
    <source>
        <dbReference type="PROSITE-ProRule" id="PRU00104"/>
    </source>
</evidence>
<dbReference type="GO" id="GO:0000209">
    <property type="term" value="P:protein polyubiquitination"/>
    <property type="evidence" value="ECO:0007669"/>
    <property type="project" value="TreeGrafter"/>
</dbReference>
<dbReference type="InterPro" id="IPR000569">
    <property type="entry name" value="HECT_dom"/>
</dbReference>
<dbReference type="Proteomes" id="UP000593562">
    <property type="component" value="Unassembled WGS sequence"/>
</dbReference>
<evidence type="ECO:0000256" key="2">
    <source>
        <dbReference type="ARBA" id="ARBA00006331"/>
    </source>
</evidence>
<accession>A0A7J7DVG8</accession>
<keyword evidence="4" id="KW-0808">Transferase</keyword>
<evidence type="ECO:0000256" key="3">
    <source>
        <dbReference type="ARBA" id="ARBA00012485"/>
    </source>
</evidence>
<organism evidence="9 10">
    <name type="scientific">Tripterygium wilfordii</name>
    <name type="common">Thunder God vine</name>
    <dbReference type="NCBI Taxonomy" id="458696"/>
    <lineage>
        <taxon>Eukaryota</taxon>
        <taxon>Viridiplantae</taxon>
        <taxon>Streptophyta</taxon>
        <taxon>Embryophyta</taxon>
        <taxon>Tracheophyta</taxon>
        <taxon>Spermatophyta</taxon>
        <taxon>Magnoliopsida</taxon>
        <taxon>eudicotyledons</taxon>
        <taxon>Gunneridae</taxon>
        <taxon>Pentapetalae</taxon>
        <taxon>rosids</taxon>
        <taxon>fabids</taxon>
        <taxon>Celastrales</taxon>
        <taxon>Celastraceae</taxon>
        <taxon>Tripterygium</taxon>
    </lineage>
</organism>
<dbReference type="CDD" id="cd00078">
    <property type="entry name" value="HECTc"/>
    <property type="match status" value="1"/>
</dbReference>
<dbReference type="InterPro" id="IPR045322">
    <property type="entry name" value="HECTD1/TRIP12-like"/>
</dbReference>
<dbReference type="InterPro" id="IPR035983">
    <property type="entry name" value="Hect_E3_ubiquitin_ligase"/>
</dbReference>
<evidence type="ECO:0000256" key="1">
    <source>
        <dbReference type="ARBA" id="ARBA00000885"/>
    </source>
</evidence>
<comment type="similarity">
    <text evidence="2">Belongs to the UPL family. K-HECT subfamily.</text>
</comment>
<dbReference type="PANTHER" id="PTHR45670">
    <property type="entry name" value="E3 UBIQUITIN-PROTEIN LIGASE TRIP12"/>
    <property type="match status" value="1"/>
</dbReference>
<dbReference type="Pfam" id="PF25579">
    <property type="entry name" value="TPR_TRIP12_N"/>
    <property type="match status" value="1"/>
</dbReference>
<dbReference type="SUPFAM" id="SSF56204">
    <property type="entry name" value="Hect, E3 ligase catalytic domain"/>
    <property type="match status" value="1"/>
</dbReference>
<feature type="compositionally biased region" description="Basic and acidic residues" evidence="7">
    <location>
        <begin position="7"/>
        <end position="21"/>
    </location>
</feature>
<feature type="region of interest" description="Disordered" evidence="7">
    <location>
        <begin position="1219"/>
        <end position="1238"/>
    </location>
</feature>
<protein>
    <recommendedName>
        <fullName evidence="3">HECT-type E3 ubiquitin transferase</fullName>
        <ecNumber evidence="3">2.3.2.26</ecNumber>
    </recommendedName>
</protein>
<dbReference type="InterPro" id="IPR016024">
    <property type="entry name" value="ARM-type_fold"/>
</dbReference>
<dbReference type="InterPro" id="IPR057948">
    <property type="entry name" value="TPR_TRIP12_N"/>
</dbReference>
<dbReference type="PROSITE" id="PS50237">
    <property type="entry name" value="HECT"/>
    <property type="match status" value="1"/>
</dbReference>
<comment type="catalytic activity">
    <reaction evidence="1">
        <text>S-ubiquitinyl-[E2 ubiquitin-conjugating enzyme]-L-cysteine + [acceptor protein]-L-lysine = [E2 ubiquitin-conjugating enzyme]-L-cysteine + N(6)-ubiquitinyl-[acceptor protein]-L-lysine.</text>
        <dbReference type="EC" id="2.3.2.26"/>
    </reaction>
</comment>
<dbReference type="FunCoup" id="A0A7J7DVG8">
    <property type="interactions" value="4225"/>
</dbReference>
<dbReference type="EC" id="2.3.2.26" evidence="3"/>
<keyword evidence="10" id="KW-1185">Reference proteome</keyword>
<comment type="caution">
    <text evidence="9">The sequence shown here is derived from an EMBL/GenBank/DDBJ whole genome shotgun (WGS) entry which is preliminary data.</text>
</comment>
<gene>
    <name evidence="9" type="ORF">HS088_TW03G00691</name>
</gene>
<evidence type="ECO:0000259" key="8">
    <source>
        <dbReference type="PROSITE" id="PS50237"/>
    </source>
</evidence>
<dbReference type="Gene3D" id="3.30.2410.10">
    <property type="entry name" value="Hect, E3 ligase catalytic domain"/>
    <property type="match status" value="1"/>
</dbReference>
<evidence type="ECO:0000313" key="10">
    <source>
        <dbReference type="Proteomes" id="UP000593562"/>
    </source>
</evidence>
<dbReference type="Gene3D" id="1.25.10.10">
    <property type="entry name" value="Leucine-rich Repeat Variant"/>
    <property type="match status" value="1"/>
</dbReference>
<feature type="compositionally biased region" description="Polar residues" evidence="7">
    <location>
        <begin position="39"/>
        <end position="55"/>
    </location>
</feature>
<feature type="domain" description="HECT" evidence="8">
    <location>
        <begin position="1257"/>
        <end position="1638"/>
    </location>
</feature>
<evidence type="ECO:0000256" key="7">
    <source>
        <dbReference type="SAM" id="MobiDB-lite"/>
    </source>
</evidence>
<dbReference type="Pfam" id="PF00632">
    <property type="entry name" value="HECT"/>
    <property type="match status" value="1"/>
</dbReference>
<keyword evidence="5 6" id="KW-0833">Ubl conjugation pathway</keyword>
<sequence>MGSRGQKRAEMVDELPADKRACNSLDFRPGSSNSSNQSHLISTNSSSENYESDMDTNQKNESDMDTFSSASGSSEGELERDSAYGSYDSDDVDLRSSLKEYQRRKSSSDLGKLKSISASLSEETDSSRQLVMLTELCEVLSFCTANSLSGMMADLLSPVLVKLAMNENNPDMTLLAIRAITYLCEVFPQSSGFLVRHDAIPVLCQRLMAIEYLDLAEQCLQALEKLSRDQPLACLNAGAIMAVLTYIDFFSTSVQRVAVSIVVNICKKLPSECPAPFLEAVPVLCNLLKYEDLQLVENVAVCLIKIAERISHSSEMLDELCKHGLIHQATNLISINGRTALSQPIYNSLVGLLVKLCSGSVLAFKTLYELNVSGILKDILSTYDLSHGVSSPYMVDGHCNQVHEVLKLLNELVPTSARDQFVQQLSDKESFLVDHPHLLQKFGVDIFPILIKMVNSGANIYVCYGCLSVINKYVYQSKSDMLVELLQNANIPSFLAGVFTRKDQHVLILALQITEIILQKHPDLFLSSFIKEGVLFAIDALLSPENFQHMIFPVFNGIQLPVDSSQRSTTSLVCSCLCYAFDTVQHTSVSETKTCKLEKDRVQDLAKHIRTSYFTPEVCDSEKGLTDILQKLRTLSTALSDLMNKAGKTEPATQDEENFYCILHQIVFNLSGRESVSTFEFIESGIVRSILNYISNGYYLIENVERNALCSHFYVIAKRFEVFARLFLSSSDTPGEGPPTLVLIQKLQNALSSLESFPVILTHASRLRNSFVTVPSERSNKYPSLRVRFVRGDGESCLSDYSGDVATVDPFSSLNAIEGYLWPKVGIKRNEERESTVQVMEPIGGAPAELGLNANSCSGDTEPDSMSTALREMQVGHFCPADRLLAYHWGQNNFPSLCLLISIDFYLFFCNSFYIDIIFNSNNLQVDEANLSPSTSEQVIINSRERNPGQITLDETRTVSSFSLQSLVFGFVASAEQELQFSSEVVTNVKSENPGSCSITASSPKLVFYLEGEQLDRSLTIYQAILQQQIKLGDEVIAGAKLWSQVYTITYGMAVKSNHEDHQISLHSVENFPVSNNFGAQLQNSPFLSRMFASRVASDLNDSNPTYDILFLLKILEGLNRFASHLISHKRICAFAEGLIDDLDDLRLVVPSVAQNEFICSKLTEKLEQQMRDNIAVSVGGMPLWCNQLMASCPFLFSFEAKCKYFQLSAFGRQQLQPHVPSRSNLDASRDRRSSGGSLPRKKFLVLRDHILESAATMMDLHAHHKVIEVEYNEEVGTGLGPTLEFYTLVCHEFQKPGLGMWRADLGSFTTKKISQTDDLGVVMSSHGLFPCPWPSTVVTSNGMQFSELEKRFYLLGQVVAKALQDGRVLDLPFSKAFYKLILGQDLSLYDIQSFDPELGRTLLEFQALVNRKKHLNSCGNRSALKVESCYRNTRIEDLYLDFTLPGYPFYVLTSGPDHKMVNIDNLENYIMLVVDATVHSGISRKFEAFKSGFNQVFPIEHLQIFTEEELERLLCGECDFIAFNELLDNIKFDHGYTASSPPVISLLEIIQEFDYEQRRAFLQFVTGAPRLPPGGLASLNPKLTIVRKHCSGSPDGELPSVMTCANYVKLPPYSSKEKMKEKLLYAITEGQGSFHLS</sequence>
<dbReference type="GO" id="GO:0061630">
    <property type="term" value="F:ubiquitin protein ligase activity"/>
    <property type="evidence" value="ECO:0007669"/>
    <property type="project" value="UniProtKB-EC"/>
</dbReference>
<reference evidence="9 10" key="1">
    <citation type="journal article" date="2020" name="Nat. Commun.">
        <title>Genome of Tripterygium wilfordii and identification of cytochrome P450 involved in triptolide biosynthesis.</title>
        <authorList>
            <person name="Tu L."/>
            <person name="Su P."/>
            <person name="Zhang Z."/>
            <person name="Gao L."/>
            <person name="Wang J."/>
            <person name="Hu T."/>
            <person name="Zhou J."/>
            <person name="Zhang Y."/>
            <person name="Zhao Y."/>
            <person name="Liu Y."/>
            <person name="Song Y."/>
            <person name="Tong Y."/>
            <person name="Lu Y."/>
            <person name="Yang J."/>
            <person name="Xu C."/>
            <person name="Jia M."/>
            <person name="Peters R.J."/>
            <person name="Huang L."/>
            <person name="Gao W."/>
        </authorList>
    </citation>
    <scope>NUCLEOTIDE SEQUENCE [LARGE SCALE GENOMIC DNA]</scope>
    <source>
        <strain evidence="10">cv. XIE 37</strain>
        <tissue evidence="9">Leaf</tissue>
    </source>
</reference>
<dbReference type="SUPFAM" id="SSF48371">
    <property type="entry name" value="ARM repeat"/>
    <property type="match status" value="1"/>
</dbReference>
<dbReference type="PANTHER" id="PTHR45670:SF10">
    <property type="entry name" value="E3 UBIQUITIN-PROTEIN LIGASE UPL4"/>
    <property type="match status" value="1"/>
</dbReference>
<evidence type="ECO:0000313" key="9">
    <source>
        <dbReference type="EMBL" id="KAF5750355.1"/>
    </source>
</evidence>
<dbReference type="Gene3D" id="3.90.1750.10">
    <property type="entry name" value="Hect, E3 ligase catalytic domains"/>
    <property type="match status" value="1"/>
</dbReference>
<evidence type="ECO:0000256" key="4">
    <source>
        <dbReference type="ARBA" id="ARBA00022679"/>
    </source>
</evidence>
<name>A0A7J7DVG8_TRIWF</name>
<dbReference type="InterPro" id="IPR011989">
    <property type="entry name" value="ARM-like"/>
</dbReference>
<feature type="active site" description="Glycyl thioester intermediate" evidence="6">
    <location>
        <position position="1605"/>
    </location>
</feature>